<name>A0A938YQR8_9ACTN</name>
<dbReference type="PANTHER" id="PTHR43794">
    <property type="entry name" value="AMINOHYDROLASE SSNA-RELATED"/>
    <property type="match status" value="1"/>
</dbReference>
<keyword evidence="4" id="KW-1185">Reference proteome</keyword>
<evidence type="ECO:0000259" key="2">
    <source>
        <dbReference type="Pfam" id="PF01979"/>
    </source>
</evidence>
<dbReference type="PANTHER" id="PTHR43794:SF11">
    <property type="entry name" value="AMIDOHYDROLASE-RELATED DOMAIN-CONTAINING PROTEIN"/>
    <property type="match status" value="1"/>
</dbReference>
<dbReference type="InterPro" id="IPR050287">
    <property type="entry name" value="MTA/SAH_deaminase"/>
</dbReference>
<comment type="caution">
    <text evidence="3">The sequence shown here is derived from an EMBL/GenBank/DDBJ whole genome shotgun (WGS) entry which is preliminary data.</text>
</comment>
<dbReference type="Proteomes" id="UP000663801">
    <property type="component" value="Unassembled WGS sequence"/>
</dbReference>
<dbReference type="SUPFAM" id="SSF51556">
    <property type="entry name" value="Metallo-dependent hydrolases"/>
    <property type="match status" value="1"/>
</dbReference>
<dbReference type="EMBL" id="JAERWL010000009">
    <property type="protein sequence ID" value="MBM9477220.1"/>
    <property type="molecule type" value="Genomic_DNA"/>
</dbReference>
<dbReference type="InterPro" id="IPR011059">
    <property type="entry name" value="Metal-dep_hydrolase_composite"/>
</dbReference>
<dbReference type="Pfam" id="PF01979">
    <property type="entry name" value="Amidohydro_1"/>
    <property type="match status" value="1"/>
</dbReference>
<dbReference type="InterPro" id="IPR006680">
    <property type="entry name" value="Amidohydro-rel"/>
</dbReference>
<sequence>MSDPMQPAPEPSPSAVRFPDHVRRIVGATIVPEPGIQLDDAEIAFHTGTGVIDYLGPVRGPARPEDLDARGRIVAPGLVNGHTHSSMTMLRGWCDDLPLDLWLAQMRRFEVRMTAADIRAGLRLAMVEMLRSGTIGFVDMFSWNTELLGDVVDSGMRVRASPGVFGYGAVAFPMAEPEAGGVVLDEVPALAAEFAGEARITMDYGLHAPYTCPPDLIADVARRAIDRDLGVQIHLSETRREVAQSLTDHGMSPIAHVAGLGLFDTRLHVAHAVHPEPGDIDLLARPNVTVSHNPVSNLKLGAGIAPVPEYLAAGVTLGLGTDSVASNNTLDMFEEIKTGALVQRGLHTDPLALSAPAVLSMATRGGARSLSQGLSGRLAVGEQADLIVLDASGITASPNGDAGSFLGYAARGTDVTDVVIAGRQVVADRVVLTVDEEAARLDVRERVTRVRGELDAR</sequence>
<evidence type="ECO:0000313" key="4">
    <source>
        <dbReference type="Proteomes" id="UP000663801"/>
    </source>
</evidence>
<dbReference type="AlphaFoldDB" id="A0A938YQR8"/>
<dbReference type="GO" id="GO:0016810">
    <property type="term" value="F:hydrolase activity, acting on carbon-nitrogen (but not peptide) bonds"/>
    <property type="evidence" value="ECO:0007669"/>
    <property type="project" value="InterPro"/>
</dbReference>
<proteinExistence type="predicted"/>
<dbReference type="InterPro" id="IPR032466">
    <property type="entry name" value="Metal_Hydrolase"/>
</dbReference>
<evidence type="ECO:0000313" key="3">
    <source>
        <dbReference type="EMBL" id="MBM9477220.1"/>
    </source>
</evidence>
<feature type="domain" description="Amidohydrolase-related" evidence="2">
    <location>
        <begin position="73"/>
        <end position="425"/>
    </location>
</feature>
<dbReference type="Gene3D" id="3.20.20.140">
    <property type="entry name" value="Metal-dependent hydrolases"/>
    <property type="match status" value="1"/>
</dbReference>
<dbReference type="RefSeq" id="WP_205257299.1">
    <property type="nucleotide sequence ID" value="NZ_BAAAPV010000001.1"/>
</dbReference>
<dbReference type="CDD" id="cd01298">
    <property type="entry name" value="ATZ_TRZ_like"/>
    <property type="match status" value="1"/>
</dbReference>
<gene>
    <name evidence="3" type="ORF">JL107_12255</name>
</gene>
<reference evidence="3" key="1">
    <citation type="submission" date="2021-01" db="EMBL/GenBank/DDBJ databases">
        <title>KCTC 19127 draft genome.</title>
        <authorList>
            <person name="An D."/>
        </authorList>
    </citation>
    <scope>NUCLEOTIDE SEQUENCE</scope>
    <source>
        <strain evidence="3">KCTC 19127</strain>
    </source>
</reference>
<protein>
    <submittedName>
        <fullName evidence="3">Amidohydrolase</fullName>
    </submittedName>
</protein>
<organism evidence="3 4">
    <name type="scientific">Nakamurella flavida</name>
    <dbReference type="NCBI Taxonomy" id="363630"/>
    <lineage>
        <taxon>Bacteria</taxon>
        <taxon>Bacillati</taxon>
        <taxon>Actinomycetota</taxon>
        <taxon>Actinomycetes</taxon>
        <taxon>Nakamurellales</taxon>
        <taxon>Nakamurellaceae</taxon>
        <taxon>Nakamurella</taxon>
    </lineage>
</organism>
<accession>A0A938YQR8</accession>
<keyword evidence="1" id="KW-0378">Hydrolase</keyword>
<evidence type="ECO:0000256" key="1">
    <source>
        <dbReference type="ARBA" id="ARBA00022801"/>
    </source>
</evidence>
<dbReference type="Gene3D" id="2.30.40.10">
    <property type="entry name" value="Urease, subunit C, domain 1"/>
    <property type="match status" value="1"/>
</dbReference>
<dbReference type="SUPFAM" id="SSF51338">
    <property type="entry name" value="Composite domain of metallo-dependent hydrolases"/>
    <property type="match status" value="1"/>
</dbReference>